<dbReference type="Pfam" id="PF14321">
    <property type="entry name" value="DUF4382"/>
    <property type="match status" value="1"/>
</dbReference>
<evidence type="ECO:0000256" key="1">
    <source>
        <dbReference type="ARBA" id="ARBA00022737"/>
    </source>
</evidence>
<feature type="domain" description="Teneurin-like YD-shell" evidence="5">
    <location>
        <begin position="1545"/>
        <end position="1671"/>
    </location>
</feature>
<dbReference type="RefSeq" id="WP_207689305.1">
    <property type="nucleotide sequence ID" value="NZ_CP061799.1"/>
</dbReference>
<feature type="domain" description="DUF4382" evidence="3">
    <location>
        <begin position="361"/>
        <end position="487"/>
    </location>
</feature>
<dbReference type="KEGG" id="dli:dnl_58620"/>
<feature type="region of interest" description="Disordered" evidence="2">
    <location>
        <begin position="240"/>
        <end position="339"/>
    </location>
</feature>
<proteinExistence type="predicted"/>
<dbReference type="PANTHER" id="PTHR32305:SF15">
    <property type="entry name" value="PROTEIN RHSA-RELATED"/>
    <property type="match status" value="1"/>
</dbReference>
<organism evidence="6 7">
    <name type="scientific">Desulfonema limicola</name>
    <dbReference type="NCBI Taxonomy" id="45656"/>
    <lineage>
        <taxon>Bacteria</taxon>
        <taxon>Pseudomonadati</taxon>
        <taxon>Thermodesulfobacteriota</taxon>
        <taxon>Desulfobacteria</taxon>
        <taxon>Desulfobacterales</taxon>
        <taxon>Desulfococcaceae</taxon>
        <taxon>Desulfonema</taxon>
    </lineage>
</organism>
<feature type="domain" description="Teneurin-like YD-shell" evidence="5">
    <location>
        <begin position="2194"/>
        <end position="2456"/>
    </location>
</feature>
<feature type="compositionally biased region" description="Acidic residues" evidence="2">
    <location>
        <begin position="246"/>
        <end position="255"/>
    </location>
</feature>
<name>A0A975BE17_9BACT</name>
<dbReference type="InterPro" id="IPR011041">
    <property type="entry name" value="Quinoprot_gluc/sorb_DH_b-prop"/>
</dbReference>
<dbReference type="SUPFAM" id="SSF50952">
    <property type="entry name" value="Soluble quinoprotein glucose dehydrogenase"/>
    <property type="match status" value="1"/>
</dbReference>
<evidence type="ECO:0000256" key="2">
    <source>
        <dbReference type="SAM" id="MobiDB-lite"/>
    </source>
</evidence>
<dbReference type="InterPro" id="IPR036439">
    <property type="entry name" value="Dockerin_dom_sf"/>
</dbReference>
<dbReference type="InterPro" id="IPR031325">
    <property type="entry name" value="RHS_repeat"/>
</dbReference>
<feature type="compositionally biased region" description="Acidic residues" evidence="2">
    <location>
        <begin position="759"/>
        <end position="776"/>
    </location>
</feature>
<feature type="domain" description="Teneurin-like YD-shell" evidence="5">
    <location>
        <begin position="1404"/>
        <end position="1515"/>
    </location>
</feature>
<dbReference type="Pfam" id="PF00404">
    <property type="entry name" value="Dockerin_1"/>
    <property type="match status" value="1"/>
</dbReference>
<dbReference type="InterPro" id="IPR025491">
    <property type="entry name" value="DUF4382"/>
</dbReference>
<dbReference type="NCBIfam" id="TIGR03696">
    <property type="entry name" value="Rhs_assc_core"/>
    <property type="match status" value="1"/>
</dbReference>
<dbReference type="InterPro" id="IPR056823">
    <property type="entry name" value="TEN-like_YD-shell"/>
</dbReference>
<dbReference type="SUPFAM" id="SSF63446">
    <property type="entry name" value="Type I dockerin domain"/>
    <property type="match status" value="1"/>
</dbReference>
<evidence type="ECO:0000259" key="4">
    <source>
        <dbReference type="Pfam" id="PF20148"/>
    </source>
</evidence>
<reference evidence="6" key="1">
    <citation type="journal article" date="2021" name="Microb. Physiol.">
        <title>Proteogenomic Insights into the Physiology of Marine, Sulfate-Reducing, Filamentous Desulfonema limicola and Desulfonema magnum.</title>
        <authorList>
            <person name="Schnaars V."/>
            <person name="Wohlbrand L."/>
            <person name="Scheve S."/>
            <person name="Hinrichs C."/>
            <person name="Reinhardt R."/>
            <person name="Rabus R."/>
        </authorList>
    </citation>
    <scope>NUCLEOTIDE SEQUENCE</scope>
    <source>
        <strain evidence="6">5ac10</strain>
    </source>
</reference>
<dbReference type="InterPro" id="IPR006530">
    <property type="entry name" value="YD"/>
</dbReference>
<evidence type="ECO:0000259" key="3">
    <source>
        <dbReference type="Pfam" id="PF14321"/>
    </source>
</evidence>
<keyword evidence="1" id="KW-0677">Repeat</keyword>
<dbReference type="InterPro" id="IPR002105">
    <property type="entry name" value="Dockerin_1_rpt"/>
</dbReference>
<dbReference type="SUPFAM" id="SSF101898">
    <property type="entry name" value="NHL repeat"/>
    <property type="match status" value="1"/>
</dbReference>
<feature type="domain" description="Teneurin-like YD-shell" evidence="5">
    <location>
        <begin position="1819"/>
        <end position="1961"/>
    </location>
</feature>
<evidence type="ECO:0000313" key="6">
    <source>
        <dbReference type="EMBL" id="QTA83454.1"/>
    </source>
</evidence>
<dbReference type="EMBL" id="CP061799">
    <property type="protein sequence ID" value="QTA83454.1"/>
    <property type="molecule type" value="Genomic_DNA"/>
</dbReference>
<evidence type="ECO:0000259" key="5">
    <source>
        <dbReference type="Pfam" id="PF25023"/>
    </source>
</evidence>
<dbReference type="Gene3D" id="2.180.10.10">
    <property type="entry name" value="RHS repeat-associated core"/>
    <property type="match status" value="6"/>
</dbReference>
<dbReference type="InterPro" id="IPR018247">
    <property type="entry name" value="EF_Hand_1_Ca_BS"/>
</dbReference>
<dbReference type="PROSITE" id="PS00018">
    <property type="entry name" value="EF_HAND_1"/>
    <property type="match status" value="1"/>
</dbReference>
<feature type="domain" description="Teneurin-like YD-shell" evidence="5">
    <location>
        <begin position="1155"/>
        <end position="1268"/>
    </location>
</feature>
<feature type="compositionally biased region" description="Acidic residues" evidence="2">
    <location>
        <begin position="310"/>
        <end position="319"/>
    </location>
</feature>
<dbReference type="NCBIfam" id="TIGR01643">
    <property type="entry name" value="YD_repeat_2x"/>
    <property type="match status" value="9"/>
</dbReference>
<sequence>MCKKFKGFIWSSIVISVFIIISSQLYAADIIADAGLSINLNSSCADLSVFDPDGRPCSKNQTSIKSALFNKGEKGQQTISITEIKTGQYRYVLRGKKNENCNLAVSILKGGLETASETREISVSKHEVLRGFLTISNVNDELILELTNAEPSLKPDGQTLKGDINGDGEVNIIDIMQTASQWGKNQGDEGFDEFFDLDDDGDIDMFDIMPVSSSWFVKGDKVDSDVKPDADEVDGDSVAEVKDDDNSSVEADVTEPDVKPDADEVDGDSVAEVKDDDNSSVEADVTEPDVKPDADEVDGDSVAEVKDDDNSSVEADETEPDVKPDEDKVDGDSVAQDDNSHEINADENEFAKVKICINTGADFGDISEIWLDIQQVLVCNDKGSECQVIGEPVRVNLLDEESSEAVLGNVLISDGNIGQIRFVLGDDNTVVSGEESFALSIPGGEASGLKLDWNKSVNKDKLNLAVLDFDLENGIKFNQGQGYVLSPNLSLVSDANPPLAADTTVINPKKGGKLRKGNKFELTVPEGAVEDVAVLWTEEKDNGGVTPLFTLGPEGTVFDKPVKVTLNYDPEAVPEGFAEENLVILHDGNPVLTSVDKEAKTLEGEIGHFSTVTGGYVKLVYQWMEPPETEEILVYPGKGFDFAFYLKNTGTANAVDYHLIKADAGYNDSGTNYELFTTNVGETKPAWVKNFPAPQELGSYDVYFNIMDNSGNVLPHLELGTVYVEFKVVEPPPEPEPEPIPTPAPDPEPVPDPGTEPEPTPEPEPDQEPDSVEEPEPVPSGCATQAKLVYAGEQISPAGAAPGESVTVVFTLNNQSGVDAVDYKLQAVNPAYNSGVTYPAFTINSGGTGTARIENIPNPATGESIYFDLVDGCGNVLPALPGGRMYIGDGSGPYGPCASPTAPTINYVDLWQSGCGNVGVSADVAGNEGEPTSEINGVAGVLSSLTSGIFGAVKNVINTGINAINIAAQGMCNTSASFGPINTPGVCTDRLGDFSFKSTCNGFSGKDADPVNTAIGNFFYRESDALVAGLGGTSITIERNYNSMAALWTPASIKRYTQDEGGEMQEEVIAGPPQYFGQGWTSSLGEYLLVVDMEPQFKGLQMLYADGHTALFEETGGGVYTSDSPNNFDEITKEGSDYVLRQNSCQCSLDSKRFNSDGKLIAVSDKNGNEITFNYDGDKLASVENASGRKIEFTSDSEGRIIKAVLPEGITLEYEYTDDLLTAFINGRGLRTEYKYDGNKQMTEMISPKGHPIVQLTYDGDFLVSDQIVGENEKYSFEFEDSVTKITDAYGSTTVHHYDNDKRLIQMDYPDGNSEFYDYNDDFNRTYYMDQAGAEWHWTYDENGNRLTADGPLGWHREWEYNEKNQVTRMAEKVNAATIRETRFEYDGKGNLVKFCNALGDCGSVIYDSKGLPLELVDFAGNKTVHSYDAEGDLTAVTDAENAVMRFDHDGLGRVKQMKKPLGSMFTYTYDPNSNLTAVDGPLAYHMGFAFDENDHLSVKTDPNGGEIRYSYNASDRLAAVENQLKFSTASYIYGLMNELKGVTDAEGRSWSYDYDKLLRVTQVSGPLNVQFKYDYNPTGRITGFTDANGIITHTEYDSLYRPVTVIRNYKPAESPNSDTNVMVSYTYDLVGSLLSMKDPEGFVTEFTYDLQSRRTSKKDAEGYEWEFTYDPMGNMLKSLNPRGYATSFEYTPTYRVSRVVNPETHAVSFVHDADGRLTDQTDARDVVTRFEYDDLGRRIRVIRNYQPAKAGDSETNVVSEFAYDPAGNLISVTNPRGYDAHLVYDAAHRRTEMADFEDGRTMFAYDRVDNLLQVKDAEGNSTFYDYDDLNRMIKLTNAENETKAFAYDPMGNRTHMTEADGTVTYYGYDSIYRLNQVTQNFVPGADPGNDINALTRYAYDARGLLTQIINANGAVTAFDYNPVGRMIRETDPLNNIWEYAYDGMGNRVSRKDAKGALTEYEYYPDDLLNEIRYADGTAVEYAYDPNNNRVSMEDSLGMTAWAYDPLNRIVKADDPFNRTLKYGYDAAGNRVNMVYPDGNQAGYTYSPNNWMASVTDPKALVTQYERDKVGNLTHIANPNQTETDYEYDRVYRTLNLVNRQLGDEPKIHSAFAYTYNKVGHVTQAVMEYGWRNPPVVTETYDYDGLHRLAGAVIDPVKNNGEKEVMSYEYDPVGNRMKWESLNGLSTSTLTDGFTKTYEYNAANQLLAVNVDSVKNNKNINLLESYTYDANGNRINRVRVDVNDKNALVEGMDYAFDPENRMIQALDYQLGGKGQNVRTDRAVTDLEYDGGGRRLVKHYDPKSNDAKGVDKQVQYVFDGLDPVAEYEMLNGQRENFYRGANNQIITMHHFNSGTQGQMYWYHYNFKGDVAGMTKQNGQSHHTYRYDPYGGVVPETGNFTDPHNHYTLTGKEFDENTGLVWFGARHYDPEVGVWLTQDSYRGELIFPESIHRYAYVYNNSINFYDILGFTGTCPTSPPSENDTDWIEYKGNPSFFHCGYDGYLENRTPVPEDPIAECFYDENNTLVDNNHEYSGCKGTPDQYPAEDWLNHTINDDGGIRKSGGEAFVESAGYYAEKAGEAIVDGAVAAGEAIVDAGEAVLESGKAALDGVAQTFNDIENALKSGRCRLTMHGLQCQ</sequence>
<dbReference type="Pfam" id="PF20148">
    <property type="entry name" value="DUF6531"/>
    <property type="match status" value="1"/>
</dbReference>
<dbReference type="InterPro" id="IPR050708">
    <property type="entry name" value="T6SS_VgrG/RHS"/>
</dbReference>
<feature type="compositionally biased region" description="Pro residues" evidence="2">
    <location>
        <begin position="730"/>
        <end position="758"/>
    </location>
</feature>
<dbReference type="Gene3D" id="2.60.40.4130">
    <property type="match status" value="1"/>
</dbReference>
<dbReference type="Proteomes" id="UP000663720">
    <property type="component" value="Chromosome"/>
</dbReference>
<dbReference type="InterPro" id="IPR045351">
    <property type="entry name" value="DUF6531"/>
</dbReference>
<dbReference type="InterPro" id="IPR022385">
    <property type="entry name" value="Rhs_assc_core"/>
</dbReference>
<feature type="compositionally biased region" description="Acidic residues" evidence="2">
    <location>
        <begin position="278"/>
        <end position="287"/>
    </location>
</feature>
<protein>
    <submittedName>
        <fullName evidence="6">YD repeat-containing protein, DUF4382</fullName>
    </submittedName>
</protein>
<keyword evidence="7" id="KW-1185">Reference proteome</keyword>
<dbReference type="Pfam" id="PF25023">
    <property type="entry name" value="TEN_YD-shell"/>
    <property type="match status" value="5"/>
</dbReference>
<accession>A0A975BE17</accession>
<dbReference type="GO" id="GO:0000272">
    <property type="term" value="P:polysaccharide catabolic process"/>
    <property type="evidence" value="ECO:0007669"/>
    <property type="project" value="InterPro"/>
</dbReference>
<dbReference type="GO" id="GO:0004553">
    <property type="term" value="F:hydrolase activity, hydrolyzing O-glycosyl compounds"/>
    <property type="evidence" value="ECO:0007669"/>
    <property type="project" value="InterPro"/>
</dbReference>
<feature type="domain" description="DUF6531" evidence="4">
    <location>
        <begin position="1009"/>
        <end position="1112"/>
    </location>
</feature>
<feature type="region of interest" description="Disordered" evidence="2">
    <location>
        <begin position="730"/>
        <end position="780"/>
    </location>
</feature>
<dbReference type="PANTHER" id="PTHR32305">
    <property type="match status" value="1"/>
</dbReference>
<evidence type="ECO:0000313" key="7">
    <source>
        <dbReference type="Proteomes" id="UP000663720"/>
    </source>
</evidence>
<dbReference type="Pfam" id="PF05593">
    <property type="entry name" value="RHS_repeat"/>
    <property type="match status" value="3"/>
</dbReference>
<gene>
    <name evidence="6" type="ORF">dnl_58620</name>
</gene>